<dbReference type="AlphaFoldDB" id="A0AAD3SIC7"/>
<evidence type="ECO:0000313" key="4">
    <source>
        <dbReference type="Proteomes" id="UP001279734"/>
    </source>
</evidence>
<gene>
    <name evidence="3" type="ORF">Nepgr_013112</name>
</gene>
<evidence type="ECO:0000259" key="2">
    <source>
        <dbReference type="Pfam" id="PF03101"/>
    </source>
</evidence>
<evidence type="ECO:0000256" key="1">
    <source>
        <dbReference type="SAM" id="MobiDB-lite"/>
    </source>
</evidence>
<proteinExistence type="predicted"/>
<feature type="domain" description="FAR1" evidence="2">
    <location>
        <begin position="21"/>
        <end position="109"/>
    </location>
</feature>
<protein>
    <recommendedName>
        <fullName evidence="2">FAR1 domain-containing protein</fullName>
    </recommendedName>
</protein>
<evidence type="ECO:0000313" key="3">
    <source>
        <dbReference type="EMBL" id="GMH11271.1"/>
    </source>
</evidence>
<feature type="region of interest" description="Disordered" evidence="1">
    <location>
        <begin position="189"/>
        <end position="214"/>
    </location>
</feature>
<dbReference type="PANTHER" id="PTHR46328:SF27">
    <property type="entry name" value="OS12G0287500 PROTEIN"/>
    <property type="match status" value="1"/>
</dbReference>
<dbReference type="PANTHER" id="PTHR46328">
    <property type="entry name" value="FAR-RED IMPAIRED RESPONSIVE (FAR1) FAMILY PROTEIN-RELATED"/>
    <property type="match status" value="1"/>
</dbReference>
<organism evidence="3 4">
    <name type="scientific">Nepenthes gracilis</name>
    <name type="common">Slender pitcher plant</name>
    <dbReference type="NCBI Taxonomy" id="150966"/>
    <lineage>
        <taxon>Eukaryota</taxon>
        <taxon>Viridiplantae</taxon>
        <taxon>Streptophyta</taxon>
        <taxon>Embryophyta</taxon>
        <taxon>Tracheophyta</taxon>
        <taxon>Spermatophyta</taxon>
        <taxon>Magnoliopsida</taxon>
        <taxon>eudicotyledons</taxon>
        <taxon>Gunneridae</taxon>
        <taxon>Pentapetalae</taxon>
        <taxon>Caryophyllales</taxon>
        <taxon>Nepenthaceae</taxon>
        <taxon>Nepenthes</taxon>
    </lineage>
</organism>
<accession>A0AAD3SIC7</accession>
<dbReference type="InterPro" id="IPR004330">
    <property type="entry name" value="FAR1_DNA_bnd_dom"/>
</dbReference>
<dbReference type="Pfam" id="PF03101">
    <property type="entry name" value="FAR1"/>
    <property type="match status" value="1"/>
</dbReference>
<dbReference type="EMBL" id="BSYO01000011">
    <property type="protein sequence ID" value="GMH11271.1"/>
    <property type="molecule type" value="Genomic_DNA"/>
</dbReference>
<name>A0AAD3SIC7_NEPGR</name>
<dbReference type="Proteomes" id="UP001279734">
    <property type="component" value="Unassembled WGS sequence"/>
</dbReference>
<reference evidence="3" key="1">
    <citation type="submission" date="2023-05" db="EMBL/GenBank/DDBJ databases">
        <title>Nepenthes gracilis genome sequencing.</title>
        <authorList>
            <person name="Fukushima K."/>
        </authorList>
    </citation>
    <scope>NUCLEOTIDE SEQUENCE</scope>
    <source>
        <strain evidence="3">SING2019-196</strain>
    </source>
</reference>
<sequence>MDNYTPLIGMTFDNMNDAWIFWEQYGLKIGFGVRKQNLRKSRIDDIEISRIFSCSKEGRRKIDKRRGEGAKKRWETRCGCKAMMEVVLVRETMKVVVKRFIGEHNHELEPLETRHLCRSHKEVSAEQGQPSVSSHCIESSEDLDTWTARMAAKVMQNCFRIGDSPIGRQKIEAHILKLNKIVEKFSNVKSEDSPPNLNIPQQATDGAVKDTKNGCEQRDTRLSRSCLKSTRSRKLVRAEIQVSGSAPNSLQSIQLPNLQCQSTMPYIQSLKGLHVSISGPPTSQASNTSYCAQRCMPSLSNDQHQHGV</sequence>
<keyword evidence="4" id="KW-1185">Reference proteome</keyword>
<comment type="caution">
    <text evidence="3">The sequence shown here is derived from an EMBL/GenBank/DDBJ whole genome shotgun (WGS) entry which is preliminary data.</text>
</comment>
<feature type="compositionally biased region" description="Polar residues" evidence="1">
    <location>
        <begin position="193"/>
        <end position="204"/>
    </location>
</feature>